<organism evidence="7">
    <name type="scientific">Eucalyptus grandis</name>
    <name type="common">Flooded gum</name>
    <dbReference type="NCBI Taxonomy" id="71139"/>
    <lineage>
        <taxon>Eukaryota</taxon>
        <taxon>Viridiplantae</taxon>
        <taxon>Streptophyta</taxon>
        <taxon>Embryophyta</taxon>
        <taxon>Tracheophyta</taxon>
        <taxon>Spermatophyta</taxon>
        <taxon>Magnoliopsida</taxon>
        <taxon>eudicotyledons</taxon>
        <taxon>Gunneridae</taxon>
        <taxon>Pentapetalae</taxon>
        <taxon>rosids</taxon>
        <taxon>malvids</taxon>
        <taxon>Myrtales</taxon>
        <taxon>Myrtaceae</taxon>
        <taxon>Myrtoideae</taxon>
        <taxon>Eucalypteae</taxon>
        <taxon>Eucalyptus</taxon>
    </lineage>
</organism>
<dbReference type="GO" id="GO:0005524">
    <property type="term" value="F:ATP binding"/>
    <property type="evidence" value="ECO:0007669"/>
    <property type="project" value="UniProtKB-KW"/>
</dbReference>
<feature type="domain" description="Disease resistance protein winged helix" evidence="5">
    <location>
        <begin position="115"/>
        <end position="180"/>
    </location>
</feature>
<dbReference type="PANTHER" id="PTHR33463:SF179">
    <property type="entry name" value="NB-ARC DOMAIN-CONTAINING PROTEIN"/>
    <property type="match status" value="1"/>
</dbReference>
<dbReference type="OMA" id="CAIESND"/>
<evidence type="ECO:0000259" key="5">
    <source>
        <dbReference type="Pfam" id="PF23559"/>
    </source>
</evidence>
<dbReference type="EMBL" id="MU848542">
    <property type="protein sequence ID" value="KAK2632349.1"/>
    <property type="molecule type" value="Genomic_DNA"/>
</dbReference>
<evidence type="ECO:0000313" key="7">
    <source>
        <dbReference type="EMBL" id="KCW44767.1"/>
    </source>
</evidence>
<reference evidence="6" key="3">
    <citation type="submission" date="2023-04" db="EMBL/GenBank/DDBJ databases">
        <title>WGS assembly of Eucalyptus grandis.</title>
        <authorList>
            <person name="Myburg A."/>
            <person name="Grattapaglia D."/>
            <person name="Tuskan G."/>
            <person name="Hellsten U."/>
            <person name="Hayes R."/>
            <person name="Grimwood J."/>
            <person name="Jenkins J."/>
            <person name="Lindquist E."/>
            <person name="Tice H."/>
            <person name="Bauer D."/>
            <person name="Goodstein D."/>
            <person name="Dubchak I."/>
            <person name="Poliakov A."/>
            <person name="Mizrachi E."/>
            <person name="Kullan A."/>
            <person name="Hussey S."/>
            <person name="Pinard D."/>
            <person name="Van D."/>
            <person name="Singh P."/>
            <person name="Van J."/>
            <person name="Silva-Junior O."/>
            <person name="Togawa R."/>
            <person name="Pappas M."/>
            <person name="Faria D."/>
            <person name="Sansaloni C."/>
            <person name="Petroli C."/>
            <person name="Yang X."/>
            <person name="Ranjan P."/>
            <person name="Tschaplinski T."/>
            <person name="Ye C."/>
            <person name="Li T."/>
            <person name="Sterck L."/>
            <person name="Vanneste K."/>
            <person name="Murat F."/>
            <person name="Soler M."/>
            <person name="Clemente H."/>
            <person name="Saidi N."/>
            <person name="Cassan-Wang H."/>
            <person name="Dunand C."/>
            <person name="Hefer C."/>
            <person name="Bornberg-Bauer E."/>
            <person name="Kersting A."/>
            <person name="Vining K."/>
            <person name="Amarasinghe V."/>
            <person name="Ranik M."/>
            <person name="Naithani S."/>
            <person name="Elser J."/>
            <person name="Boyd A."/>
            <person name="Liston A."/>
            <person name="Spatafora J."/>
            <person name="Dharmwardhana P."/>
            <person name="Raja R."/>
            <person name="Sullivan C."/>
            <person name="Romanel E."/>
            <person name="Alves-Ferreira M."/>
            <person name="Kulheim C."/>
            <person name="Foley W."/>
            <person name="Carocha V."/>
            <person name="Paiva J."/>
            <person name="Kudrna D."/>
            <person name="Brommonschenkel S."/>
            <person name="Pasquali G."/>
            <person name="Byrne M."/>
            <person name="Rigault P."/>
            <person name="Tibbits J."/>
            <person name="Spokevicius A."/>
            <person name="Jones R."/>
            <person name="Steane D."/>
            <person name="Vaillancourt R."/>
            <person name="Potts B."/>
            <person name="Joubert F."/>
            <person name="Barry K."/>
            <person name="Pappas G."/>
            <person name="Strauss S."/>
            <person name="Jaiswal P."/>
            <person name="Grima-Pettenati J."/>
            <person name="Salse J."/>
            <person name="Van D."/>
            <person name="Rokhsar D."/>
            <person name="Schmutz J."/>
        </authorList>
    </citation>
    <scope>NUCLEOTIDE SEQUENCE</scope>
    <source>
        <tissue evidence="6">Leaf extractions</tissue>
    </source>
</reference>
<dbReference type="Pfam" id="PF13855">
    <property type="entry name" value="LRR_8"/>
    <property type="match status" value="1"/>
</dbReference>
<dbReference type="InterPro" id="IPR058922">
    <property type="entry name" value="WHD_DRP"/>
</dbReference>
<dbReference type="InterPro" id="IPR032675">
    <property type="entry name" value="LRR_dom_sf"/>
</dbReference>
<evidence type="ECO:0000256" key="1">
    <source>
        <dbReference type="ARBA" id="ARBA00022614"/>
    </source>
</evidence>
<sequence length="481" mass="54345">MHCQVKIKIEPLYQEEAEHLFLEELGSEVALDLEIRAIVKSIVKECAGLPLGVITIARSMRGATNVFQWRDVLEKLKESDMGLRDMEMKVLRNLEISYDLLRDHKVQQCFLSCALYPEDKLIDKLKLIEFFIDQGLIDGLNTRKKQYDRGLAILNKLENVCLLEDHDSKVKMYNLIRDMALHIMGATSLVKAGKGLTRIPQKEYWMDALEKVSLIENHTGEFPLDMSPNCPKLSTLLLNNSLSYGVAIPDSFFKHLWKLKVLNLSGCKVRELPDSISNLVNLRALLLTGCSELRHIPCLGKLTSLRKLDASGCVCLEALEDVGMLVNLRYLDLTNTCIKRLPNRTLGSLLNLQYLKVEAVVNGEDITNLRALEILECFFEDVDDFNKCVRVIEQSNDPPYYELKVDQEEPKFHVKVSYAARFGNCERSVHIRKWSHSIASVGGDYIGICILIPLDVRTLAGKECDGITNLSGMGQLGNLSC</sequence>
<reference evidence="6" key="4">
    <citation type="submission" date="2023-07" db="EMBL/GenBank/DDBJ databases">
        <authorList>
            <person name="Myburg A.A."/>
            <person name="Grattapaglia D."/>
            <person name="Tuskan G.A."/>
            <person name="Hellsten U."/>
            <person name="Hayes R.D."/>
            <person name="Grimwood J."/>
            <person name="Jenkins J."/>
            <person name="Lindquist E."/>
            <person name="Tice H."/>
            <person name="Bauer D."/>
            <person name="Goodstein D.M."/>
            <person name="Dubchak I."/>
            <person name="Poliakov A."/>
            <person name="Mizrachi E."/>
            <person name="Kullan A.R."/>
            <person name="Hussey S.G."/>
            <person name="Pinard D."/>
            <person name="Van D.M."/>
            <person name="Singh P."/>
            <person name="Van J.I."/>
            <person name="Silva-Junior O.B."/>
            <person name="Togawa R.C."/>
            <person name="Pappas M.R."/>
            <person name="Faria D.A."/>
            <person name="Sansaloni C.P."/>
            <person name="Petroli C.D."/>
            <person name="Yang X."/>
            <person name="Ranjan P."/>
            <person name="Tschaplinski T.J."/>
            <person name="Ye C.Y."/>
            <person name="Li T."/>
            <person name="Sterck L."/>
            <person name="Vanneste K."/>
            <person name="Murat F."/>
            <person name="Soler M."/>
            <person name="Clemente H.S."/>
            <person name="Saidi N."/>
            <person name="Cassan-Wang H."/>
            <person name="Dunand C."/>
            <person name="Hefer C.A."/>
            <person name="Bornberg-Bauer E."/>
            <person name="Kersting A.R."/>
            <person name="Vining K."/>
            <person name="Amarasinghe V."/>
            <person name="Ranik M."/>
            <person name="Naithani S."/>
            <person name="Elser J."/>
            <person name="Boyd A.E."/>
            <person name="Liston A."/>
            <person name="Spatafora J.W."/>
            <person name="Dharmwardhana P."/>
            <person name="Raja R."/>
            <person name="Sullivan C."/>
            <person name="Romanel E."/>
            <person name="Alves-Ferreira M."/>
            <person name="Kulheim C."/>
            <person name="Foley W."/>
            <person name="Carocha V."/>
            <person name="Paiva J."/>
            <person name="Kudrna D."/>
            <person name="Brommonschenkel S.H."/>
            <person name="Pasquali G."/>
            <person name="Byrne M."/>
            <person name="Rigault P."/>
            <person name="Tibbits J."/>
            <person name="Spokevicius A."/>
            <person name="Jones R.C."/>
            <person name="Steane D.A."/>
            <person name="Vaillancourt R.E."/>
            <person name="Potts B.M."/>
            <person name="Joubert F."/>
            <person name="Barry K."/>
            <person name="Pappas G.J."/>
            <person name="Strauss S.H."/>
            <person name="Jaiswal P."/>
            <person name="Grima-Pettenati J."/>
            <person name="Salse J."/>
            <person name="Van D.P."/>
            <person name="Rokhsar D.S."/>
            <person name="Schmutz J."/>
        </authorList>
    </citation>
    <scope>NUCLEOTIDE SEQUENCE</scope>
    <source>
        <tissue evidence="6">Leaf extractions</tissue>
    </source>
</reference>
<dbReference type="InParanoid" id="A0A058ZSI8"/>
<dbReference type="InterPro" id="IPR027417">
    <property type="entry name" value="P-loop_NTPase"/>
</dbReference>
<dbReference type="SUPFAM" id="SSF52540">
    <property type="entry name" value="P-loop containing nucleoside triphosphate hydrolases"/>
    <property type="match status" value="1"/>
</dbReference>
<dbReference type="SUPFAM" id="SSF52058">
    <property type="entry name" value="L domain-like"/>
    <property type="match status" value="1"/>
</dbReference>
<keyword evidence="3" id="KW-0547">Nucleotide-binding</keyword>
<dbReference type="Gramene" id="KCW44767">
    <property type="protein sequence ID" value="KCW44767"/>
    <property type="gene ID" value="EUGRSUZ_L01667"/>
</dbReference>
<dbReference type="GO" id="GO:0006952">
    <property type="term" value="P:defense response"/>
    <property type="evidence" value="ECO:0007669"/>
    <property type="project" value="UniProtKB-KW"/>
</dbReference>
<dbReference type="EMBL" id="KK199058">
    <property type="protein sequence ID" value="KCW44767.1"/>
    <property type="molecule type" value="Genomic_DNA"/>
</dbReference>
<dbReference type="eggNOG" id="KOG4658">
    <property type="taxonomic scope" value="Eukaryota"/>
</dbReference>
<evidence type="ECO:0000313" key="6">
    <source>
        <dbReference type="EMBL" id="KAK2632349.1"/>
    </source>
</evidence>
<dbReference type="Gene3D" id="1.10.10.10">
    <property type="entry name" value="Winged helix-like DNA-binding domain superfamily/Winged helix DNA-binding domain"/>
    <property type="match status" value="1"/>
</dbReference>
<dbReference type="InterPro" id="IPR050905">
    <property type="entry name" value="Plant_NBS-LRR"/>
</dbReference>
<keyword evidence="2" id="KW-0677">Repeat</keyword>
<keyword evidence="4" id="KW-0611">Plant defense</keyword>
<dbReference type="InterPro" id="IPR042197">
    <property type="entry name" value="Apaf_helical"/>
</dbReference>
<evidence type="ECO:0000256" key="3">
    <source>
        <dbReference type="ARBA" id="ARBA00022741"/>
    </source>
</evidence>
<gene>
    <name evidence="7" type="ORF">EUGRSUZ_L01667</name>
</gene>
<accession>A0A058ZSI8</accession>
<dbReference type="Pfam" id="PF23559">
    <property type="entry name" value="WHD_DRP"/>
    <property type="match status" value="1"/>
</dbReference>
<proteinExistence type="predicted"/>
<evidence type="ECO:0000256" key="2">
    <source>
        <dbReference type="ARBA" id="ARBA00022737"/>
    </source>
</evidence>
<reference evidence="7" key="1">
    <citation type="submission" date="2013-07" db="EMBL/GenBank/DDBJ databases">
        <title>The genome of Eucalyptus grandis.</title>
        <authorList>
            <person name="Schmutz J."/>
            <person name="Hayes R."/>
            <person name="Myburg A."/>
            <person name="Tuskan G."/>
            <person name="Grattapaglia D."/>
            <person name="Rokhsar D.S."/>
        </authorList>
    </citation>
    <scope>NUCLEOTIDE SEQUENCE</scope>
    <source>
        <tissue evidence="7">Leaf extractions</tissue>
    </source>
</reference>
<dbReference type="Proteomes" id="UP000030711">
    <property type="component" value="Unassembled WGS sequence"/>
</dbReference>
<keyword evidence="8" id="KW-1185">Reference proteome</keyword>
<dbReference type="AlphaFoldDB" id="A0A058ZSI8"/>
<dbReference type="Gene3D" id="3.80.10.10">
    <property type="entry name" value="Ribonuclease Inhibitor"/>
    <property type="match status" value="1"/>
</dbReference>
<dbReference type="SMART" id="SM00369">
    <property type="entry name" value="LRR_TYP"/>
    <property type="match status" value="2"/>
</dbReference>
<protein>
    <recommendedName>
        <fullName evidence="5">Disease resistance protein winged helix domain-containing protein</fullName>
    </recommendedName>
</protein>
<dbReference type="Gene3D" id="1.10.8.430">
    <property type="entry name" value="Helical domain of apoptotic protease-activating factors"/>
    <property type="match status" value="1"/>
</dbReference>
<dbReference type="InterPro" id="IPR003591">
    <property type="entry name" value="Leu-rich_rpt_typical-subtyp"/>
</dbReference>
<evidence type="ECO:0000313" key="8">
    <source>
        <dbReference type="Proteomes" id="UP000030711"/>
    </source>
</evidence>
<dbReference type="InterPro" id="IPR001611">
    <property type="entry name" value="Leu-rich_rpt"/>
</dbReference>
<evidence type="ECO:0000256" key="4">
    <source>
        <dbReference type="ARBA" id="ARBA00022821"/>
    </source>
</evidence>
<dbReference type="PANTHER" id="PTHR33463">
    <property type="entry name" value="NB-ARC DOMAIN-CONTAINING PROTEIN-RELATED"/>
    <property type="match status" value="1"/>
</dbReference>
<name>A0A058ZSI8_EUCGR</name>
<dbReference type="GO" id="GO:0043531">
    <property type="term" value="F:ADP binding"/>
    <property type="evidence" value="ECO:0007669"/>
    <property type="project" value="InterPro"/>
</dbReference>
<reference evidence="6" key="2">
    <citation type="journal article" date="2014" name="Nature">
        <title>The genome of Eucalyptus grandis.</title>
        <authorList>
            <person name="Myburg A.A."/>
            <person name="Grattapaglia D."/>
            <person name="Tuskan G.A."/>
            <person name="Hellsten U."/>
            <person name="Hayes R.D."/>
            <person name="Grimwood J."/>
            <person name="Jenkins J."/>
            <person name="Lindquist E."/>
            <person name="Tice H."/>
            <person name="Bauer D."/>
            <person name="Goodstein D.M."/>
            <person name="Dubchak I."/>
            <person name="Poliakov A."/>
            <person name="Mizrachi E."/>
            <person name="Kullan A.R."/>
            <person name="Hussey S.G."/>
            <person name="Pinard D."/>
            <person name="van der Merwe K."/>
            <person name="Singh P."/>
            <person name="van Jaarsveld I."/>
            <person name="Silva-Junior O.B."/>
            <person name="Togawa R.C."/>
            <person name="Pappas M.R."/>
            <person name="Faria D.A."/>
            <person name="Sansaloni C.P."/>
            <person name="Petroli C.D."/>
            <person name="Yang X."/>
            <person name="Ranjan P."/>
            <person name="Tschaplinski T.J."/>
            <person name="Ye C.Y."/>
            <person name="Li T."/>
            <person name="Sterck L."/>
            <person name="Vanneste K."/>
            <person name="Murat F."/>
            <person name="Soler M."/>
            <person name="Clemente H.S."/>
            <person name="Saidi N."/>
            <person name="Cassan-Wang H."/>
            <person name="Dunand C."/>
            <person name="Hefer C.A."/>
            <person name="Bornberg-Bauer E."/>
            <person name="Kersting A.R."/>
            <person name="Vining K."/>
            <person name="Amarasinghe V."/>
            <person name="Ranik M."/>
            <person name="Naithani S."/>
            <person name="Elser J."/>
            <person name="Boyd A.E."/>
            <person name="Liston A."/>
            <person name="Spatafora J.W."/>
            <person name="Dharmwardhana P."/>
            <person name="Raja R."/>
            <person name="Sullivan C."/>
            <person name="Romanel E."/>
            <person name="Alves-Ferreira M."/>
            <person name="Kulheim C."/>
            <person name="Foley W."/>
            <person name="Carocha V."/>
            <person name="Paiva J."/>
            <person name="Kudrna D."/>
            <person name="Brommonschenkel S.H."/>
            <person name="Pasquali G."/>
            <person name="Byrne M."/>
            <person name="Rigault P."/>
            <person name="Tibbits J."/>
            <person name="Spokevicius A."/>
            <person name="Jones R.C."/>
            <person name="Steane D.A."/>
            <person name="Vaillancourt R.E."/>
            <person name="Potts B.M."/>
            <person name="Joubert F."/>
            <person name="Barry K."/>
            <person name="Pappas G.J."/>
            <person name="Strauss S.H."/>
            <person name="Jaiswal P."/>
            <person name="Grima-Pettenati J."/>
            <person name="Salse J."/>
            <person name="Van de Peer Y."/>
            <person name="Rokhsar D.S."/>
            <person name="Schmutz J."/>
        </authorList>
    </citation>
    <scope>NUCLEOTIDE SEQUENCE</scope>
    <source>
        <tissue evidence="6">Leaf extractions</tissue>
    </source>
</reference>
<dbReference type="InterPro" id="IPR036388">
    <property type="entry name" value="WH-like_DNA-bd_sf"/>
</dbReference>
<keyword evidence="1" id="KW-0433">Leucine-rich repeat</keyword>